<dbReference type="KEGG" id="tet:TTHERM_00292010"/>
<dbReference type="Proteomes" id="UP000009168">
    <property type="component" value="Unassembled WGS sequence"/>
</dbReference>
<feature type="region of interest" description="Disordered" evidence="2">
    <location>
        <begin position="1015"/>
        <end position="1045"/>
    </location>
</feature>
<dbReference type="PROSITE" id="PS50222">
    <property type="entry name" value="EF_HAND_2"/>
    <property type="match status" value="1"/>
</dbReference>
<feature type="compositionally biased region" description="Low complexity" evidence="2">
    <location>
        <begin position="1184"/>
        <end position="1196"/>
    </location>
</feature>
<feature type="region of interest" description="Disordered" evidence="2">
    <location>
        <begin position="48"/>
        <end position="69"/>
    </location>
</feature>
<feature type="compositionally biased region" description="Acidic residues" evidence="2">
    <location>
        <begin position="1105"/>
        <end position="1117"/>
    </location>
</feature>
<keyword evidence="5" id="KW-1185">Reference proteome</keyword>
<dbReference type="EMBL" id="GG662651">
    <property type="protein sequence ID" value="EAR98474.2"/>
    <property type="molecule type" value="Genomic_DNA"/>
</dbReference>
<dbReference type="PANTHER" id="PTHR34894">
    <property type="entry name" value="SAM-DEPENDENT METHYLTRANSFERASE RSMI, CONSERVED SITE"/>
    <property type="match status" value="1"/>
</dbReference>
<name>I7MKI2_TETTS</name>
<dbReference type="GeneID" id="7839600"/>
<evidence type="ECO:0000313" key="5">
    <source>
        <dbReference type="Proteomes" id="UP000009168"/>
    </source>
</evidence>
<feature type="region of interest" description="Disordered" evidence="2">
    <location>
        <begin position="1101"/>
        <end position="1124"/>
    </location>
</feature>
<gene>
    <name evidence="4" type="ORF">TTHERM_00292010</name>
</gene>
<reference evidence="5" key="1">
    <citation type="journal article" date="2006" name="PLoS Biol.">
        <title>Macronuclear genome sequence of the ciliate Tetrahymena thermophila, a model eukaryote.</title>
        <authorList>
            <person name="Eisen J.A."/>
            <person name="Coyne R.S."/>
            <person name="Wu M."/>
            <person name="Wu D."/>
            <person name="Thiagarajan M."/>
            <person name="Wortman J.R."/>
            <person name="Badger J.H."/>
            <person name="Ren Q."/>
            <person name="Amedeo P."/>
            <person name="Jones K.M."/>
            <person name="Tallon L.J."/>
            <person name="Delcher A.L."/>
            <person name="Salzberg S.L."/>
            <person name="Silva J.C."/>
            <person name="Haas B.J."/>
            <person name="Majoros W.H."/>
            <person name="Farzad M."/>
            <person name="Carlton J.M."/>
            <person name="Smith R.K. Jr."/>
            <person name="Garg J."/>
            <person name="Pearlman R.E."/>
            <person name="Karrer K.M."/>
            <person name="Sun L."/>
            <person name="Manning G."/>
            <person name="Elde N.C."/>
            <person name="Turkewitz A.P."/>
            <person name="Asai D.J."/>
            <person name="Wilkes D.E."/>
            <person name="Wang Y."/>
            <person name="Cai H."/>
            <person name="Collins K."/>
            <person name="Stewart B.A."/>
            <person name="Lee S.R."/>
            <person name="Wilamowska K."/>
            <person name="Weinberg Z."/>
            <person name="Ruzzo W.L."/>
            <person name="Wloga D."/>
            <person name="Gaertig J."/>
            <person name="Frankel J."/>
            <person name="Tsao C.-C."/>
            <person name="Gorovsky M.A."/>
            <person name="Keeling P.J."/>
            <person name="Waller R.F."/>
            <person name="Patron N.J."/>
            <person name="Cherry J.M."/>
            <person name="Stover N.A."/>
            <person name="Krieger C.J."/>
            <person name="del Toro C."/>
            <person name="Ryder H.F."/>
            <person name="Williamson S.C."/>
            <person name="Barbeau R.A."/>
            <person name="Hamilton E.P."/>
            <person name="Orias E."/>
        </authorList>
    </citation>
    <scope>NUCLEOTIDE SEQUENCE [LARGE SCALE GENOMIC DNA]</scope>
    <source>
        <strain evidence="5">SB210</strain>
    </source>
</reference>
<evidence type="ECO:0000256" key="1">
    <source>
        <dbReference type="SAM" id="Coils"/>
    </source>
</evidence>
<dbReference type="GO" id="GO:0005509">
    <property type="term" value="F:calcium ion binding"/>
    <property type="evidence" value="ECO:0007669"/>
    <property type="project" value="InterPro"/>
</dbReference>
<dbReference type="RefSeq" id="XP_001018719.2">
    <property type="nucleotide sequence ID" value="XM_001018719.2"/>
</dbReference>
<feature type="coiled-coil region" evidence="1">
    <location>
        <begin position="813"/>
        <end position="840"/>
    </location>
</feature>
<feature type="compositionally biased region" description="Polar residues" evidence="2">
    <location>
        <begin position="1032"/>
        <end position="1044"/>
    </location>
</feature>
<feature type="compositionally biased region" description="Basic and acidic residues" evidence="2">
    <location>
        <begin position="910"/>
        <end position="928"/>
    </location>
</feature>
<feature type="compositionally biased region" description="Polar residues" evidence="2">
    <location>
        <begin position="1147"/>
        <end position="1167"/>
    </location>
</feature>
<organism evidence="4 5">
    <name type="scientific">Tetrahymena thermophila (strain SB210)</name>
    <dbReference type="NCBI Taxonomy" id="312017"/>
    <lineage>
        <taxon>Eukaryota</taxon>
        <taxon>Sar</taxon>
        <taxon>Alveolata</taxon>
        <taxon>Ciliophora</taxon>
        <taxon>Intramacronucleata</taxon>
        <taxon>Oligohymenophorea</taxon>
        <taxon>Hymenostomatida</taxon>
        <taxon>Tetrahymenina</taxon>
        <taxon>Tetrahymenidae</taxon>
        <taxon>Tetrahymena</taxon>
    </lineage>
</organism>
<evidence type="ECO:0000256" key="2">
    <source>
        <dbReference type="SAM" id="MobiDB-lite"/>
    </source>
</evidence>
<feature type="compositionally biased region" description="Basic and acidic residues" evidence="2">
    <location>
        <begin position="890"/>
        <end position="901"/>
    </location>
</feature>
<accession>I7MKI2</accession>
<feature type="region of interest" description="Disordered" evidence="2">
    <location>
        <begin position="1147"/>
        <end position="1196"/>
    </location>
</feature>
<proteinExistence type="predicted"/>
<feature type="region of interest" description="Disordered" evidence="2">
    <location>
        <begin position="871"/>
        <end position="933"/>
    </location>
</feature>
<dbReference type="PANTHER" id="PTHR34894:SF5">
    <property type="entry name" value="EF-HAND DOMAIN-CONTAINING PROTEIN"/>
    <property type="match status" value="1"/>
</dbReference>
<evidence type="ECO:0000313" key="4">
    <source>
        <dbReference type="EMBL" id="EAR98474.2"/>
    </source>
</evidence>
<protein>
    <recommendedName>
        <fullName evidence="3">EF-hand domain-containing protein</fullName>
    </recommendedName>
</protein>
<feature type="coiled-coil region" evidence="1">
    <location>
        <begin position="1316"/>
        <end position="1343"/>
    </location>
</feature>
<sequence>MQNINEPVKLPSLPDQEKLYTQPNSFRLGEYIKKNTLNHYTSQQTFFQQNSKKQNKRNSVHNEFQAPGPSFFNKQNKQVQQMYQEKMEYNQLQKNKFTKINNSSNSIMTVSSADGVGQYDSSSAISPANFFLNQNQIQKNGSFTMKEAFLNSTQSSNQLYSNKNNVFKFYQTNYTQFDETKQSPTNQSLSQTHQQINESIQLQKQKTLDKILKQSFSNISNLQQRKKSDQNKDNPFGKQSSILTTKSPLIDITQIEQVCYLRSAQAKQDFYLQLLGTNPQKSEPQYTPNIEELKWKINQQKHINVDDFFVQQIKGITTTLNKESIVSHSSQNKNLKKSTERKDMFLLNLWMEQMLNQVFEKEKKYWNYQEFFDEIELIYAGCMKEIARQVSLDCSERGQMLTKIWDIYSSIVRNFIEKSQKEFLKKELEQINLQRSIQNVYIRDLKKMQEQQDKLNELLELRNNQITKAKAENRYLSKKWKKTEKALQVIQDDFNAQINLYDEALKEITYLKMQQEEYILQDQIRQAAASSDDDYTQATSAGNSKFMLEIEKIKIELQNQYQFLYMEEKKKLEEAYIIHKQNQDKQLILAQEIEQEESGLEKNQLQRIQEYNFEDVLLANIGVDTSDLCQKQSFGTDTCDLVEKQDKCINVNIQKQMKYQSTQTVCTTESKAQQVNIRTIINENKVLTIEEQHYFSKIEQLQFTDLIKEYRVLKLIDTNILERDDYGKLMVEQEFKRVKKEIKNMINLTFLKEDMTQKDYNILSEFICKIFSSSENFLASLIKNIQNLFDIKNTIKIDLIDAQIDKFDSLILLNEKTQQCNSLQNQYNNKLEQVKKIQSVNNNQVQQQKQINVASPMAPIDSMKLKKKSVSKRLEDNSFGNSQNRQNKQYSKENQEKDKGLPKSVKKKQSIFDKTNKFNLKEQRKSDGSEENIISQIQKQRSFNLTLEKKSTFENAKEDELIQLSHSSSKNSNDSIKNLIQQQSQNTENSGKDQAEQENQVLSDTLNTRRLQELAQKQEIPEKINEEDGMESNKSIGNNEMKTSITKDPKISFRLLDSENDPFYKRTDTYERMNSMKKILNQQQESQLQNIQQESLFKQINTDEQQQEEEEEEEEERDFFSNIKSSKNHARNSCVVVKNNFSIKSDDPFNQDSIKLTSKSDTNIQLNEEQDKSIETPKSNNKTSINQIISDDDQQQQINITEDYSLDDSIDNKLNNSLFMQDDDTNKQNSIEKKSPQSIFSKFSFTKQKFVPKLQTQQITEILNTSDSDSNREELDIQDQFFKYREEFTFEDQKIFKPINSLITKLRLYISDSKNAQIATELLEKQQKDIQKIKKAKDIMQLNLILKLTSQSLVELFKSYQNLSQNQKNINPFHIFLYDSLVNTFGQNSMTISKYSKYIKSCFYYQDQNSRIKLITKFLTAEYDRMSYQFFIDTVSQLDETGQNGLGIVSSVEDQNWISPKIIQDYVEQVFGKILQRDKLNKAQKYLFSQREKVNINNQSKILLNFDQCIIYIIDLYEEIKLGLTKRYYDLFNSLDIQNNGLLDYDQFILIFKNVENEIHLMDNLAGLELFQRESDYISYIRNKKYISLLRFTQMAIDHNLFSNETQNRFLDCNVDEEVEKIKSVWPQKRKEIKMRLIKSGFYGSLYKSIIDKIDEHFSKQKTNQKYNNQIIFSIRILENESRDAMVKYQMNDLLSQEFNDIQSSYISLKTKKIMNRVHRIYFEKIEKKKEN</sequence>
<dbReference type="InterPro" id="IPR002048">
    <property type="entry name" value="EF_hand_dom"/>
</dbReference>
<dbReference type="OrthoDB" id="292598at2759"/>
<feature type="compositionally biased region" description="Polar residues" evidence="2">
    <location>
        <begin position="878"/>
        <end position="889"/>
    </location>
</feature>
<dbReference type="InParanoid" id="I7MKI2"/>
<keyword evidence="1" id="KW-0175">Coiled coil</keyword>
<dbReference type="eggNOG" id="ENOG502SUVK">
    <property type="taxonomic scope" value="Eukaryota"/>
</dbReference>
<evidence type="ECO:0000259" key="3">
    <source>
        <dbReference type="PROSITE" id="PS50222"/>
    </source>
</evidence>
<feature type="domain" description="EF-hand" evidence="3">
    <location>
        <begin position="1523"/>
        <end position="1558"/>
    </location>
</feature>